<proteinExistence type="predicted"/>
<sequence>MCRPGSNLGGHEDGLLLAGTGAAAVAVTETEPIRLLLRRWNKWGPDVGRTVMVNSVNDGEDDDLLNVGEGLPCDFFLQGQNMPGLARGAVIAHLILLVAP</sequence>
<dbReference type="EMBL" id="CM018043">
    <property type="protein sequence ID" value="KAA8530526.1"/>
    <property type="molecule type" value="Genomic_DNA"/>
</dbReference>
<organism evidence="1 2">
    <name type="scientific">Nyssa sinensis</name>
    <dbReference type="NCBI Taxonomy" id="561372"/>
    <lineage>
        <taxon>Eukaryota</taxon>
        <taxon>Viridiplantae</taxon>
        <taxon>Streptophyta</taxon>
        <taxon>Embryophyta</taxon>
        <taxon>Tracheophyta</taxon>
        <taxon>Spermatophyta</taxon>
        <taxon>Magnoliopsida</taxon>
        <taxon>eudicotyledons</taxon>
        <taxon>Gunneridae</taxon>
        <taxon>Pentapetalae</taxon>
        <taxon>asterids</taxon>
        <taxon>Cornales</taxon>
        <taxon>Nyssaceae</taxon>
        <taxon>Nyssa</taxon>
    </lineage>
</organism>
<keyword evidence="2" id="KW-1185">Reference proteome</keyword>
<gene>
    <name evidence="1" type="ORF">F0562_005235</name>
</gene>
<evidence type="ECO:0000313" key="1">
    <source>
        <dbReference type="EMBL" id="KAA8530526.1"/>
    </source>
</evidence>
<name>A0A5J5ALJ7_9ASTE</name>
<protein>
    <submittedName>
        <fullName evidence="1">Uncharacterized protein</fullName>
    </submittedName>
</protein>
<reference evidence="1 2" key="1">
    <citation type="submission" date="2019-09" db="EMBL/GenBank/DDBJ databases">
        <title>A chromosome-level genome assembly of the Chinese tupelo Nyssa sinensis.</title>
        <authorList>
            <person name="Yang X."/>
            <person name="Kang M."/>
            <person name="Yang Y."/>
            <person name="Xiong H."/>
            <person name="Wang M."/>
            <person name="Zhang Z."/>
            <person name="Wang Z."/>
            <person name="Wu H."/>
            <person name="Ma T."/>
            <person name="Liu J."/>
            <person name="Xi Z."/>
        </authorList>
    </citation>
    <scope>NUCLEOTIDE SEQUENCE [LARGE SCALE GENOMIC DNA]</scope>
    <source>
        <strain evidence="1">J267</strain>
        <tissue evidence="1">Leaf</tissue>
    </source>
</reference>
<dbReference type="Proteomes" id="UP000325577">
    <property type="component" value="Linkage Group LG2"/>
</dbReference>
<evidence type="ECO:0000313" key="2">
    <source>
        <dbReference type="Proteomes" id="UP000325577"/>
    </source>
</evidence>
<accession>A0A5J5ALJ7</accession>
<dbReference type="AlphaFoldDB" id="A0A5J5ALJ7"/>